<dbReference type="EMBL" id="RBKT01000001">
    <property type="protein sequence ID" value="RKR92953.1"/>
    <property type="molecule type" value="Genomic_DNA"/>
</dbReference>
<protein>
    <submittedName>
        <fullName evidence="6">Golgi phosphoprotein 3 GPP34</fullName>
    </submittedName>
</protein>
<organism evidence="6 7">
    <name type="scientific">Micromonospora pisi</name>
    <dbReference type="NCBI Taxonomy" id="589240"/>
    <lineage>
        <taxon>Bacteria</taxon>
        <taxon>Bacillati</taxon>
        <taxon>Actinomycetota</taxon>
        <taxon>Actinomycetes</taxon>
        <taxon>Micromonosporales</taxon>
        <taxon>Micromonosporaceae</taxon>
        <taxon>Micromonospora</taxon>
    </lineage>
</organism>
<sequence length="245" mass="26356">MTTEAASGPVAKISARIVAGHGYGAIMANVSLAELIALFAYDNDGVARGTDANLDYGLAGALLIDLALAGRIDVAGKYVVVTDPAPTGDRLMDFALHRVQRDRRARTPREWIIRFTKDVRSAVLSQLIDAGTLRRETDKVLKVVPRTRYPTQYGSEPPAETEARQRIRAAATRPDRVDARTAALCGLVSALGWEPHVVPDLPPMQVRNRFAEFRQSVWAANTVQRIIDDARAASTAAAAAAGATA</sequence>
<dbReference type="Pfam" id="PF05719">
    <property type="entry name" value="GPP34"/>
    <property type="match status" value="1"/>
</dbReference>
<keyword evidence="2" id="KW-0333">Golgi apparatus</keyword>
<dbReference type="Gene3D" id="1.10.3630.10">
    <property type="entry name" value="yeast vps74-n-term truncation variant domain like"/>
    <property type="match status" value="1"/>
</dbReference>
<evidence type="ECO:0000256" key="5">
    <source>
        <dbReference type="SAM" id="MobiDB-lite"/>
    </source>
</evidence>
<reference evidence="6 7" key="1">
    <citation type="submission" date="2018-10" db="EMBL/GenBank/DDBJ databases">
        <title>Sequencing the genomes of 1000 actinobacteria strains.</title>
        <authorList>
            <person name="Klenk H.-P."/>
        </authorList>
    </citation>
    <scope>NUCLEOTIDE SEQUENCE [LARGE SCALE GENOMIC DNA]</scope>
    <source>
        <strain evidence="6 7">DSM 45175</strain>
    </source>
</reference>
<evidence type="ECO:0000256" key="4">
    <source>
        <dbReference type="ARBA" id="ARBA00023136"/>
    </source>
</evidence>
<keyword evidence="7" id="KW-1185">Reference proteome</keyword>
<dbReference type="GO" id="GO:0005737">
    <property type="term" value="C:cytoplasm"/>
    <property type="evidence" value="ECO:0007669"/>
    <property type="project" value="UniProtKB-ARBA"/>
</dbReference>
<proteinExistence type="predicted"/>
<feature type="region of interest" description="Disordered" evidence="5">
    <location>
        <begin position="150"/>
        <end position="172"/>
    </location>
</feature>
<comment type="subcellular location">
    <subcellularLocation>
        <location evidence="1">Golgi apparatus membrane</location>
        <topology evidence="1">Peripheral membrane protein</topology>
        <orientation evidence="1">Cytoplasmic side</orientation>
    </subcellularLocation>
</comment>
<dbReference type="GO" id="GO:0012505">
    <property type="term" value="C:endomembrane system"/>
    <property type="evidence" value="ECO:0007669"/>
    <property type="project" value="UniProtKB-ARBA"/>
</dbReference>
<dbReference type="Proteomes" id="UP000277671">
    <property type="component" value="Unassembled WGS sequence"/>
</dbReference>
<evidence type="ECO:0000313" key="6">
    <source>
        <dbReference type="EMBL" id="RKR92953.1"/>
    </source>
</evidence>
<dbReference type="InterPro" id="IPR038261">
    <property type="entry name" value="GPP34-like_sf"/>
</dbReference>
<dbReference type="GO" id="GO:0070273">
    <property type="term" value="F:phosphatidylinositol-4-phosphate binding"/>
    <property type="evidence" value="ECO:0007669"/>
    <property type="project" value="InterPro"/>
</dbReference>
<accession>A0A495JVC1</accession>
<dbReference type="OrthoDB" id="4962633at2"/>
<keyword evidence="3" id="KW-0446">Lipid-binding</keyword>
<evidence type="ECO:0000256" key="3">
    <source>
        <dbReference type="ARBA" id="ARBA00023121"/>
    </source>
</evidence>
<dbReference type="RefSeq" id="WP_121160933.1">
    <property type="nucleotide sequence ID" value="NZ_RBKT01000001.1"/>
</dbReference>
<comment type="caution">
    <text evidence="6">The sequence shown here is derived from an EMBL/GenBank/DDBJ whole genome shotgun (WGS) entry which is preliminary data.</text>
</comment>
<evidence type="ECO:0000313" key="7">
    <source>
        <dbReference type="Proteomes" id="UP000277671"/>
    </source>
</evidence>
<keyword evidence="4" id="KW-0472">Membrane</keyword>
<name>A0A495JVC1_9ACTN</name>
<evidence type="ECO:0000256" key="1">
    <source>
        <dbReference type="ARBA" id="ARBA00004255"/>
    </source>
</evidence>
<dbReference type="InterPro" id="IPR008628">
    <property type="entry name" value="GPP34-like"/>
</dbReference>
<gene>
    <name evidence="6" type="ORF">BDK92_7443</name>
</gene>
<evidence type="ECO:0000256" key="2">
    <source>
        <dbReference type="ARBA" id="ARBA00023034"/>
    </source>
</evidence>
<dbReference type="AlphaFoldDB" id="A0A495JVC1"/>